<evidence type="ECO:0000256" key="1">
    <source>
        <dbReference type="ARBA" id="ARBA00022884"/>
    </source>
</evidence>
<name>A0A6J5V2K0_PRUAR</name>
<dbReference type="Proteomes" id="UP000507222">
    <property type="component" value="Unassembled WGS sequence"/>
</dbReference>
<feature type="compositionally biased region" description="Basic and acidic residues" evidence="3">
    <location>
        <begin position="114"/>
        <end position="131"/>
    </location>
</feature>
<dbReference type="Gene3D" id="1.10.10.10">
    <property type="entry name" value="Winged helix-like DNA-binding domain superfamily/Winged helix DNA-binding domain"/>
    <property type="match status" value="1"/>
</dbReference>
<evidence type="ECO:0000259" key="4">
    <source>
        <dbReference type="PROSITE" id="PS50961"/>
    </source>
</evidence>
<gene>
    <name evidence="5" type="ORF">CURHAP_LOCUS37343</name>
</gene>
<accession>A0A6J5V2K0</accession>
<dbReference type="InterPro" id="IPR006630">
    <property type="entry name" value="La_HTH"/>
</dbReference>
<feature type="domain" description="HTH La-type RNA-binding" evidence="4">
    <location>
        <begin position="1"/>
        <end position="57"/>
    </location>
</feature>
<dbReference type="InterPro" id="IPR036390">
    <property type="entry name" value="WH_DNA-bd_sf"/>
</dbReference>
<reference evidence="5 6" key="1">
    <citation type="submission" date="2020-05" db="EMBL/GenBank/DDBJ databases">
        <authorList>
            <person name="Campoy J."/>
            <person name="Schneeberger K."/>
            <person name="Spophaly S."/>
        </authorList>
    </citation>
    <scope>NUCLEOTIDE SEQUENCE [LARGE SCALE GENOMIC DNA]</scope>
    <source>
        <strain evidence="5">PruArmRojPasFocal</strain>
    </source>
</reference>
<keyword evidence="1 2" id="KW-0694">RNA-binding</keyword>
<evidence type="ECO:0000313" key="5">
    <source>
        <dbReference type="EMBL" id="CAB4283189.1"/>
    </source>
</evidence>
<dbReference type="EMBL" id="CAEKDK010000006">
    <property type="protein sequence ID" value="CAB4283189.1"/>
    <property type="molecule type" value="Genomic_DNA"/>
</dbReference>
<feature type="region of interest" description="Disordered" evidence="3">
    <location>
        <begin position="98"/>
        <end position="131"/>
    </location>
</feature>
<dbReference type="SUPFAM" id="SSF46785">
    <property type="entry name" value="Winged helix' DNA-binding domain"/>
    <property type="match status" value="1"/>
</dbReference>
<dbReference type="AlphaFoldDB" id="A0A6J5V2K0"/>
<evidence type="ECO:0000256" key="3">
    <source>
        <dbReference type="SAM" id="MobiDB-lite"/>
    </source>
</evidence>
<sequence>MDDEGWVPITTIADFKRVKKMCTDITFIIDSLLGSATVEVQVPLYFWWPTQITKDVGFREVERYADKLTRYGDVMNGQSGPQPLQTLCLTSKPQTSLVQHQERSINAPENSDSIDDRRNTSEEKAELSSDEKTLMLCMPSNTKHGTDGVQVDGGSQDYNAGLSGKLTSKSNCDSSIVKMNHDSDCLDHSEGIESVRLDDDGVEGMPSDMDMKNVGDLSNDFANTFMLDEELELEQKIIKKDDLFPVRRRAFHHYREQRDQKEPLMKHPELDRLLREVYRSLDDFRAKERATMMK</sequence>
<dbReference type="PROSITE" id="PS50961">
    <property type="entry name" value="HTH_LA"/>
    <property type="match status" value="1"/>
</dbReference>
<organism evidence="5 6">
    <name type="scientific">Prunus armeniaca</name>
    <name type="common">Apricot</name>
    <name type="synonym">Armeniaca vulgaris</name>
    <dbReference type="NCBI Taxonomy" id="36596"/>
    <lineage>
        <taxon>Eukaryota</taxon>
        <taxon>Viridiplantae</taxon>
        <taxon>Streptophyta</taxon>
        <taxon>Embryophyta</taxon>
        <taxon>Tracheophyta</taxon>
        <taxon>Spermatophyta</taxon>
        <taxon>Magnoliopsida</taxon>
        <taxon>eudicotyledons</taxon>
        <taxon>Gunneridae</taxon>
        <taxon>Pentapetalae</taxon>
        <taxon>rosids</taxon>
        <taxon>fabids</taxon>
        <taxon>Rosales</taxon>
        <taxon>Rosaceae</taxon>
        <taxon>Amygdaloideae</taxon>
        <taxon>Amygdaleae</taxon>
        <taxon>Prunus</taxon>
    </lineage>
</organism>
<protein>
    <recommendedName>
        <fullName evidence="4">HTH La-type RNA-binding domain-containing protein</fullName>
    </recommendedName>
</protein>
<dbReference type="InterPro" id="IPR036388">
    <property type="entry name" value="WH-like_DNA-bd_sf"/>
</dbReference>
<evidence type="ECO:0000256" key="2">
    <source>
        <dbReference type="PROSITE-ProRule" id="PRU00332"/>
    </source>
</evidence>
<evidence type="ECO:0000313" key="6">
    <source>
        <dbReference type="Proteomes" id="UP000507222"/>
    </source>
</evidence>
<proteinExistence type="predicted"/>
<dbReference type="GO" id="GO:0003723">
    <property type="term" value="F:RNA binding"/>
    <property type="evidence" value="ECO:0007669"/>
    <property type="project" value="UniProtKB-UniRule"/>
</dbReference>